<feature type="region of interest" description="Disordered" evidence="1">
    <location>
        <begin position="1"/>
        <end position="82"/>
    </location>
</feature>
<reference evidence="2" key="1">
    <citation type="submission" date="2023-02" db="EMBL/GenBank/DDBJ databases">
        <title>Colletotrichum kahawae CIFC_Que2 genome sequencing and assembly.</title>
        <authorList>
            <person name="Baroncelli R."/>
        </authorList>
    </citation>
    <scope>NUCLEOTIDE SEQUENCE</scope>
    <source>
        <strain evidence="2">CIFC_Que2</strain>
    </source>
</reference>
<accession>A0AAE0D5R7</accession>
<proteinExistence type="predicted"/>
<evidence type="ECO:0000313" key="3">
    <source>
        <dbReference type="Proteomes" id="UP001281614"/>
    </source>
</evidence>
<comment type="caution">
    <text evidence="2">The sequence shown here is derived from an EMBL/GenBank/DDBJ whole genome shotgun (WGS) entry which is preliminary data.</text>
</comment>
<dbReference type="Proteomes" id="UP001281614">
    <property type="component" value="Unassembled WGS sequence"/>
</dbReference>
<evidence type="ECO:0000313" key="2">
    <source>
        <dbReference type="EMBL" id="KAK2758854.1"/>
    </source>
</evidence>
<feature type="compositionally biased region" description="Basic and acidic residues" evidence="1">
    <location>
        <begin position="1"/>
        <end position="12"/>
    </location>
</feature>
<dbReference type="EMBL" id="VYYT01000188">
    <property type="protein sequence ID" value="KAK2758854.1"/>
    <property type="molecule type" value="Genomic_DNA"/>
</dbReference>
<feature type="compositionally biased region" description="Polar residues" evidence="1">
    <location>
        <begin position="48"/>
        <end position="63"/>
    </location>
</feature>
<dbReference type="AlphaFoldDB" id="A0AAE0D5R7"/>
<feature type="compositionally biased region" description="Polar residues" evidence="1">
    <location>
        <begin position="71"/>
        <end position="82"/>
    </location>
</feature>
<sequence length="261" mass="29158">MHLQRVSEEQQHRQRKSGKTLGLGSPVKKAPCDATSVSAGKRQAAGRIQQTLQQDGGVNSSVKNSRELKPSRQNNKRSTTLRATQVRTERICDPNVKKTNAEEGSPQKYILKDVAPSTKNVRFIDPHGKILRVGLNKVVALDHEGLVNRLRSLWQDNKTQRSLPLSLCVARLSAVPEGGWKVAWIDEANRASDVFTELSSLVDLGWHILPQLESLPDHGQQYASQFQDLFSRSFAEQNGEELKDFQAKFVNLDIGDKPSMQ</sequence>
<protein>
    <submittedName>
        <fullName evidence="2">Uncharacterized protein</fullName>
    </submittedName>
</protein>
<keyword evidence="3" id="KW-1185">Reference proteome</keyword>
<name>A0AAE0D5R7_COLKA</name>
<organism evidence="2 3">
    <name type="scientific">Colletotrichum kahawae</name>
    <name type="common">Coffee berry disease fungus</name>
    <dbReference type="NCBI Taxonomy" id="34407"/>
    <lineage>
        <taxon>Eukaryota</taxon>
        <taxon>Fungi</taxon>
        <taxon>Dikarya</taxon>
        <taxon>Ascomycota</taxon>
        <taxon>Pezizomycotina</taxon>
        <taxon>Sordariomycetes</taxon>
        <taxon>Hypocreomycetidae</taxon>
        <taxon>Glomerellales</taxon>
        <taxon>Glomerellaceae</taxon>
        <taxon>Colletotrichum</taxon>
        <taxon>Colletotrichum gloeosporioides species complex</taxon>
    </lineage>
</organism>
<evidence type="ECO:0000256" key="1">
    <source>
        <dbReference type="SAM" id="MobiDB-lite"/>
    </source>
</evidence>
<gene>
    <name evidence="2" type="ORF">CKAH01_16816</name>
</gene>